<protein>
    <submittedName>
        <fullName evidence="1">SEL1-like repeat protein</fullName>
    </submittedName>
</protein>
<proteinExistence type="predicted"/>
<sequence length="847" mass="96246">MSHRAYLYNINTPSVAENTDKMMMEWGYEMPLMLHPLLVEGGFISGNNYNNHVESNDSGLYFDSEPGIENLKRFYKFLEDQPGLITDIEKFNEARDKLFNYLDKLTGRYFHLDIWDVLNMEDTPHAEQAQLWLANIAHNNQIITRAMDAGDISLLNYKDLNDVSPGFNAFPELLNYEGYDYGWSCIWVADEENLPYEIFEENNLWGLKDSDGRVLLNAQFDEFYSFGSQGLAVVSKNGKYGYVNTAGRIAIPLIWEDAFDFEYSGVAVATLQKKSGLINTKGNQITQFVYDEIETIGNGNCFSAKKETFWGVIDASGRIVIDFEHTEVIDSGYGFYYTKISGQKNQKIYNEFFKYLGEFPIDSIENLDKGLLLIKPHKGLNSSLLYKKDGSLLDSGFEKINRQTNFNDLLVIRKDKKHGLISRKNESYVLPCLYDAILDIRARVNDGISDIALIHQAEKKGIYDGNPKQPSWLIPLDDYQQILWLHETVFTLQKKQMWSIANTATSEFSDFEFDLVVQKPNEDGFAYAFKADNVYSVSETGITPTPKSVALEHAGEDYAYYFEFESRKRLLAYAKGLSRNGEQTTDELTSVHDLCVKAIAAYNARDYAKSIYYDTIASEKGYALSMNNLAHLYYNIEGFLDDDKAFYWYHKSALSGNENAMNGLGMCYKHGVGTPVDIEKALFWLNKAAEMSLAIANNNLGDLYSEDLLLPSDNDKALQYYQTAADLGEPMNNWLGYLYDLKGDYEKALHYYQLGADEGIDVSAYNLGIFYLNGLGTDKNVIRAIDSFKSALDRGYQQAHIDLALIYQNETGFKDKNKVQQHIDAAKAAGLEIPEDLVAKKKGWFGF</sequence>
<keyword evidence="2" id="KW-1185">Reference proteome</keyword>
<dbReference type="Proteomes" id="UP001378956">
    <property type="component" value="Unassembled WGS sequence"/>
</dbReference>
<dbReference type="InterPro" id="IPR006597">
    <property type="entry name" value="Sel1-like"/>
</dbReference>
<dbReference type="Pfam" id="PF14903">
    <property type="entry name" value="WG_beta_rep"/>
    <property type="match status" value="3"/>
</dbReference>
<evidence type="ECO:0000313" key="1">
    <source>
        <dbReference type="EMBL" id="MEJ2901134.1"/>
    </source>
</evidence>
<reference evidence="1 2" key="1">
    <citation type="submission" date="2024-03" db="EMBL/GenBank/DDBJ databases">
        <title>Sequence of Lycoming College Course Isolates.</title>
        <authorList>
            <person name="Plotts O."/>
            <person name="Newman J."/>
        </authorList>
    </citation>
    <scope>NUCLEOTIDE SEQUENCE [LARGE SCALE GENOMIC DNA]</scope>
    <source>
        <strain evidence="1 2">CJB-3</strain>
    </source>
</reference>
<dbReference type="EMBL" id="JBBEUB010000001">
    <property type="protein sequence ID" value="MEJ2901134.1"/>
    <property type="molecule type" value="Genomic_DNA"/>
</dbReference>
<dbReference type="SUPFAM" id="SSF81901">
    <property type="entry name" value="HCP-like"/>
    <property type="match status" value="2"/>
</dbReference>
<organism evidence="1 2">
    <name type="scientific">Pedobacter panaciterrae</name>
    <dbReference type="NCBI Taxonomy" id="363849"/>
    <lineage>
        <taxon>Bacteria</taxon>
        <taxon>Pseudomonadati</taxon>
        <taxon>Bacteroidota</taxon>
        <taxon>Sphingobacteriia</taxon>
        <taxon>Sphingobacteriales</taxon>
        <taxon>Sphingobacteriaceae</taxon>
        <taxon>Pedobacter</taxon>
    </lineage>
</organism>
<accession>A0ABU8NGZ5</accession>
<dbReference type="InterPro" id="IPR032774">
    <property type="entry name" value="WG_beta_rep"/>
</dbReference>
<dbReference type="PANTHER" id="PTHR11102:SF147">
    <property type="entry name" value="SEL1L ADAPTOR SUBUNIT OF ERAD E3 UBIQUITIN LIGASE"/>
    <property type="match status" value="1"/>
</dbReference>
<dbReference type="InterPro" id="IPR011990">
    <property type="entry name" value="TPR-like_helical_dom_sf"/>
</dbReference>
<comment type="caution">
    <text evidence="1">The sequence shown here is derived from an EMBL/GenBank/DDBJ whole genome shotgun (WGS) entry which is preliminary data.</text>
</comment>
<dbReference type="SMART" id="SM00671">
    <property type="entry name" value="SEL1"/>
    <property type="match status" value="5"/>
</dbReference>
<dbReference type="Pfam" id="PF08238">
    <property type="entry name" value="Sel1"/>
    <property type="match status" value="5"/>
</dbReference>
<dbReference type="Gene3D" id="1.25.40.10">
    <property type="entry name" value="Tetratricopeptide repeat domain"/>
    <property type="match status" value="1"/>
</dbReference>
<evidence type="ECO:0000313" key="2">
    <source>
        <dbReference type="Proteomes" id="UP001378956"/>
    </source>
</evidence>
<gene>
    <name evidence="1" type="ORF">WAE58_01785</name>
</gene>
<dbReference type="PANTHER" id="PTHR11102">
    <property type="entry name" value="SEL-1-LIKE PROTEIN"/>
    <property type="match status" value="1"/>
</dbReference>
<dbReference type="InterPro" id="IPR050767">
    <property type="entry name" value="Sel1_AlgK"/>
</dbReference>
<name>A0ABU8NGZ5_9SPHI</name>
<dbReference type="RefSeq" id="WP_337715001.1">
    <property type="nucleotide sequence ID" value="NZ_JBBEUB010000001.1"/>
</dbReference>